<dbReference type="PROSITE" id="PS51186">
    <property type="entry name" value="GNAT"/>
    <property type="match status" value="1"/>
</dbReference>
<evidence type="ECO:0000313" key="3">
    <source>
        <dbReference type="Proteomes" id="UP001437460"/>
    </source>
</evidence>
<dbReference type="EMBL" id="JBBMFJ010000001">
    <property type="protein sequence ID" value="MEQ2561679.1"/>
    <property type="molecule type" value="Genomic_DNA"/>
</dbReference>
<proteinExistence type="predicted"/>
<reference evidence="2 3" key="1">
    <citation type="submission" date="2024-03" db="EMBL/GenBank/DDBJ databases">
        <title>Human intestinal bacterial collection.</title>
        <authorList>
            <person name="Pauvert C."/>
            <person name="Hitch T.C.A."/>
            <person name="Clavel T."/>
        </authorList>
    </citation>
    <scope>NUCLEOTIDE SEQUENCE [LARGE SCALE GENOMIC DNA]</scope>
    <source>
        <strain evidence="2 3">CLA-AP-H27</strain>
    </source>
</reference>
<dbReference type="Proteomes" id="UP001437460">
    <property type="component" value="Unassembled WGS sequence"/>
</dbReference>
<organism evidence="2 3">
    <name type="scientific">Ventrimonas faecis</name>
    <dbReference type="NCBI Taxonomy" id="3133170"/>
    <lineage>
        <taxon>Bacteria</taxon>
        <taxon>Bacillati</taxon>
        <taxon>Bacillota</taxon>
        <taxon>Clostridia</taxon>
        <taxon>Lachnospirales</taxon>
        <taxon>Lachnospiraceae</taxon>
        <taxon>Ventrimonas</taxon>
    </lineage>
</organism>
<evidence type="ECO:0000313" key="2">
    <source>
        <dbReference type="EMBL" id="MEQ2561679.1"/>
    </source>
</evidence>
<protein>
    <submittedName>
        <fullName evidence="2">GNAT family N-acetyltransferase</fullName>
    </submittedName>
</protein>
<feature type="domain" description="N-acetyltransferase" evidence="1">
    <location>
        <begin position="1"/>
        <end position="165"/>
    </location>
</feature>
<dbReference type="SUPFAM" id="SSF55729">
    <property type="entry name" value="Acyl-CoA N-acyltransferases (Nat)"/>
    <property type="match status" value="1"/>
</dbReference>
<accession>A0ABV1HH92</accession>
<dbReference type="InterPro" id="IPR016181">
    <property type="entry name" value="Acyl_CoA_acyltransferase"/>
</dbReference>
<dbReference type="Pfam" id="PF00583">
    <property type="entry name" value="Acetyltransf_1"/>
    <property type="match status" value="1"/>
</dbReference>
<dbReference type="InterPro" id="IPR000182">
    <property type="entry name" value="GNAT_dom"/>
</dbReference>
<dbReference type="RefSeq" id="WP_349228128.1">
    <property type="nucleotide sequence ID" value="NZ_JBBMFJ010000001.1"/>
</dbReference>
<name>A0ABV1HH92_9FIRM</name>
<gene>
    <name evidence="2" type="ORF">WMO41_00555</name>
</gene>
<comment type="caution">
    <text evidence="2">The sequence shown here is derived from an EMBL/GenBank/DDBJ whole genome shotgun (WGS) entry which is preliminary data.</text>
</comment>
<evidence type="ECO:0000259" key="1">
    <source>
        <dbReference type="PROSITE" id="PS51186"/>
    </source>
</evidence>
<keyword evidence="3" id="KW-1185">Reference proteome</keyword>
<dbReference type="Gene3D" id="3.40.630.30">
    <property type="match status" value="1"/>
</dbReference>
<sequence length="165" mass="18964">MEIRKSRMADLPEILKLYEEARAFMQETGNGTQWGTSYPPVEQVETDIREEKSYVCEEDGRLAGVFYFSEGPDPDYAEIYEGSWMGSGDYDVMHRVAAPGRVKGAGSFCIRWCAEHSRRDLRIDTHRNNLPMQHVLEKNGFTRCGIIYLANGEERLAFEFLPKDI</sequence>